<evidence type="ECO:0000313" key="9">
    <source>
        <dbReference type="EMBL" id="AOT68917.1"/>
    </source>
</evidence>
<evidence type="ECO:0000256" key="4">
    <source>
        <dbReference type="ARBA" id="ARBA00022692"/>
    </source>
</evidence>
<dbReference type="Pfam" id="PF04239">
    <property type="entry name" value="DUF421"/>
    <property type="match status" value="1"/>
</dbReference>
<dbReference type="PANTHER" id="PTHR34582">
    <property type="entry name" value="UPF0702 TRANSMEMBRANE PROTEIN YCAP"/>
    <property type="match status" value="1"/>
</dbReference>
<dbReference type="InterPro" id="IPR007353">
    <property type="entry name" value="DUF421"/>
</dbReference>
<keyword evidence="6 7" id="KW-0472">Membrane</keyword>
<keyword evidence="4 7" id="KW-0812">Transmembrane</keyword>
<reference evidence="9 10" key="1">
    <citation type="submission" date="2016-09" db="EMBL/GenBank/DDBJ databases">
        <title>Genomic analysis reveals versatility of anaerobic energy metabolism of Geosporobacter ferrireducens IRF9 of phylum Firmicutes.</title>
        <authorList>
            <person name="Kim S.-J."/>
        </authorList>
    </citation>
    <scope>NUCLEOTIDE SEQUENCE [LARGE SCALE GENOMIC DNA]</scope>
    <source>
        <strain evidence="9 10">IRF9</strain>
    </source>
</reference>
<comment type="subcellular location">
    <subcellularLocation>
        <location evidence="1">Cell membrane</location>
        <topology evidence="1">Multi-pass membrane protein</topology>
    </subcellularLocation>
</comment>
<evidence type="ECO:0000256" key="1">
    <source>
        <dbReference type="ARBA" id="ARBA00004651"/>
    </source>
</evidence>
<keyword evidence="10" id="KW-1185">Reference proteome</keyword>
<dbReference type="AlphaFoldDB" id="A0A1D8GDE0"/>
<dbReference type="InterPro" id="IPR023090">
    <property type="entry name" value="UPF0702_alpha/beta_dom_sf"/>
</dbReference>
<dbReference type="PANTHER" id="PTHR34582:SF6">
    <property type="entry name" value="UPF0702 TRANSMEMBRANE PROTEIN YCAP"/>
    <property type="match status" value="1"/>
</dbReference>
<protein>
    <recommendedName>
        <fullName evidence="8">YetF C-terminal domain-containing protein</fullName>
    </recommendedName>
</protein>
<evidence type="ECO:0000259" key="8">
    <source>
        <dbReference type="Pfam" id="PF04239"/>
    </source>
</evidence>
<dbReference type="GO" id="GO:0005886">
    <property type="term" value="C:plasma membrane"/>
    <property type="evidence" value="ECO:0007669"/>
    <property type="project" value="UniProtKB-SubCell"/>
</dbReference>
<feature type="transmembrane region" description="Helical" evidence="7">
    <location>
        <begin position="37"/>
        <end position="55"/>
    </location>
</feature>
<accession>A0A1D8GDE0</accession>
<dbReference type="EMBL" id="CP017269">
    <property type="protein sequence ID" value="AOT68917.1"/>
    <property type="molecule type" value="Genomic_DNA"/>
</dbReference>
<feature type="domain" description="YetF C-terminal" evidence="8">
    <location>
        <begin position="83"/>
        <end position="214"/>
    </location>
</feature>
<organism evidence="9 10">
    <name type="scientific">Geosporobacter ferrireducens</name>
    <dbReference type="NCBI Taxonomy" id="1424294"/>
    <lineage>
        <taxon>Bacteria</taxon>
        <taxon>Bacillati</taxon>
        <taxon>Bacillota</taxon>
        <taxon>Clostridia</taxon>
        <taxon>Peptostreptococcales</taxon>
        <taxon>Thermotaleaceae</taxon>
        <taxon>Geosporobacter</taxon>
    </lineage>
</organism>
<evidence type="ECO:0000256" key="2">
    <source>
        <dbReference type="ARBA" id="ARBA00006448"/>
    </source>
</evidence>
<evidence type="ECO:0000256" key="3">
    <source>
        <dbReference type="ARBA" id="ARBA00022475"/>
    </source>
</evidence>
<evidence type="ECO:0000313" key="10">
    <source>
        <dbReference type="Proteomes" id="UP000095743"/>
    </source>
</evidence>
<dbReference type="OrthoDB" id="9778331at2"/>
<comment type="similarity">
    <text evidence="2">Belongs to the UPF0702 family.</text>
</comment>
<sequence length="229" mass="25889">MNTYLMIAFRIVSIMLLLLASTLLIMGKRPIGELPVFDLLTLVVMGSIVGADIAQPEIKHLPTAFAVVVLAVMQRCISFLIVKSTKARRMITFEPTIVIQDGQILLKNLKSVHYTVDDLLMLLREKNVFTLNQIDFCIVEASGNISVLKKAPYETPTVQELGVSTGKERGLPLAVILEGKFQRKNMMQLNKEEEEIIKYIRMFGYSRPEEIFVALMDPYGQLHISPYEK</sequence>
<evidence type="ECO:0000256" key="7">
    <source>
        <dbReference type="SAM" id="Phobius"/>
    </source>
</evidence>
<name>A0A1D8GDE0_9FIRM</name>
<evidence type="ECO:0000256" key="5">
    <source>
        <dbReference type="ARBA" id="ARBA00022989"/>
    </source>
</evidence>
<dbReference type="Proteomes" id="UP000095743">
    <property type="component" value="Chromosome"/>
</dbReference>
<feature type="transmembrane region" description="Helical" evidence="7">
    <location>
        <begin position="6"/>
        <end position="25"/>
    </location>
</feature>
<gene>
    <name evidence="9" type="ORF">Gferi_04720</name>
</gene>
<evidence type="ECO:0000256" key="6">
    <source>
        <dbReference type="ARBA" id="ARBA00023136"/>
    </source>
</evidence>
<proteinExistence type="inferred from homology"/>
<dbReference type="KEGG" id="gfe:Gferi_04720"/>
<feature type="transmembrane region" description="Helical" evidence="7">
    <location>
        <begin position="61"/>
        <end position="82"/>
    </location>
</feature>
<dbReference type="STRING" id="1424294.Gferi_04720"/>
<keyword evidence="5 7" id="KW-1133">Transmembrane helix</keyword>
<dbReference type="RefSeq" id="WP_069974483.1">
    <property type="nucleotide sequence ID" value="NZ_CP017269.1"/>
</dbReference>
<dbReference type="Gene3D" id="3.30.240.20">
    <property type="entry name" value="bsu07140 like domains"/>
    <property type="match status" value="2"/>
</dbReference>
<keyword evidence="3" id="KW-1003">Cell membrane</keyword>